<accession>A0A074YZK6</accession>
<feature type="compositionally biased region" description="Basic and acidic residues" evidence="1">
    <location>
        <begin position="98"/>
        <end position="112"/>
    </location>
</feature>
<dbReference type="RefSeq" id="XP_009176071.1">
    <property type="nucleotide sequence ID" value="XM_009177807.1"/>
</dbReference>
<dbReference type="Proteomes" id="UP000054324">
    <property type="component" value="Unassembled WGS sequence"/>
</dbReference>
<evidence type="ECO:0000313" key="3">
    <source>
        <dbReference type="Proteomes" id="UP000054324"/>
    </source>
</evidence>
<name>A0A074YZK6_OPIVI</name>
<protein>
    <submittedName>
        <fullName evidence="2">Uncharacterized protein</fullName>
    </submittedName>
</protein>
<dbReference type="KEGG" id="ovi:T265_11209"/>
<dbReference type="AlphaFoldDB" id="A0A074YZK6"/>
<proteinExistence type="predicted"/>
<dbReference type="GeneID" id="20325377"/>
<keyword evidence="3" id="KW-1185">Reference proteome</keyword>
<gene>
    <name evidence="2" type="ORF">T265_11209</name>
</gene>
<evidence type="ECO:0000256" key="1">
    <source>
        <dbReference type="SAM" id="MobiDB-lite"/>
    </source>
</evidence>
<feature type="region of interest" description="Disordered" evidence="1">
    <location>
        <begin position="23"/>
        <end position="46"/>
    </location>
</feature>
<organism evidence="2 3">
    <name type="scientific">Opisthorchis viverrini</name>
    <name type="common">Southeast Asian liver fluke</name>
    <dbReference type="NCBI Taxonomy" id="6198"/>
    <lineage>
        <taxon>Eukaryota</taxon>
        <taxon>Metazoa</taxon>
        <taxon>Spiralia</taxon>
        <taxon>Lophotrochozoa</taxon>
        <taxon>Platyhelminthes</taxon>
        <taxon>Trematoda</taxon>
        <taxon>Digenea</taxon>
        <taxon>Opisthorchiida</taxon>
        <taxon>Opisthorchiata</taxon>
        <taxon>Opisthorchiidae</taxon>
        <taxon>Opisthorchis</taxon>
    </lineage>
</organism>
<reference evidence="2 3" key="1">
    <citation type="submission" date="2013-11" db="EMBL/GenBank/DDBJ databases">
        <title>Opisthorchis viverrini - life in the bile duct.</title>
        <authorList>
            <person name="Young N.D."/>
            <person name="Nagarajan N."/>
            <person name="Lin S.J."/>
            <person name="Korhonen P.K."/>
            <person name="Jex A.R."/>
            <person name="Hall R.S."/>
            <person name="Safavi-Hemami H."/>
            <person name="Kaewkong W."/>
            <person name="Bertrand D."/>
            <person name="Gao S."/>
            <person name="Seet Q."/>
            <person name="Wongkham S."/>
            <person name="Teh B.T."/>
            <person name="Wongkham C."/>
            <person name="Intapan P.M."/>
            <person name="Maleewong W."/>
            <person name="Yang X."/>
            <person name="Hu M."/>
            <person name="Wang Z."/>
            <person name="Hofmann A."/>
            <person name="Sternberg P.W."/>
            <person name="Tan P."/>
            <person name="Wang J."/>
            <person name="Gasser R.B."/>
        </authorList>
    </citation>
    <scope>NUCLEOTIDE SEQUENCE [LARGE SCALE GENOMIC DNA]</scope>
</reference>
<feature type="region of interest" description="Disordered" evidence="1">
    <location>
        <begin position="75"/>
        <end position="112"/>
    </location>
</feature>
<dbReference type="EMBL" id="KL597082">
    <property type="protein sequence ID" value="KER20191.1"/>
    <property type="molecule type" value="Genomic_DNA"/>
</dbReference>
<sequence length="112" mass="12664">MVAYFRDCPRVSSLMHKETWRTADGSCQEYRPSDSRAPESTSDWAVDRGRDGEVASLFPDCPRVSSLMHKETWRTADGSCQEYRPSDSRAPESTSDWAVDRGRDGEVAIETK</sequence>
<dbReference type="CTD" id="20325377"/>
<evidence type="ECO:0000313" key="2">
    <source>
        <dbReference type="EMBL" id="KER20191.1"/>
    </source>
</evidence>